<organism evidence="1 2">
    <name type="scientific">Clostridium magnum DSM 2767</name>
    <dbReference type="NCBI Taxonomy" id="1121326"/>
    <lineage>
        <taxon>Bacteria</taxon>
        <taxon>Bacillati</taxon>
        <taxon>Bacillota</taxon>
        <taxon>Clostridia</taxon>
        <taxon>Eubacteriales</taxon>
        <taxon>Clostridiaceae</taxon>
        <taxon>Clostridium</taxon>
    </lineage>
</organism>
<dbReference type="EMBL" id="LWAE01000006">
    <property type="protein sequence ID" value="KZL90130.1"/>
    <property type="molecule type" value="Genomic_DNA"/>
</dbReference>
<evidence type="ECO:0000313" key="2">
    <source>
        <dbReference type="Proteomes" id="UP000076603"/>
    </source>
</evidence>
<proteinExistence type="predicted"/>
<protein>
    <submittedName>
        <fullName evidence="1">Uncharacterized protein</fullName>
    </submittedName>
</protein>
<comment type="caution">
    <text evidence="1">The sequence shown here is derived from an EMBL/GenBank/DDBJ whole genome shotgun (WGS) entry which is preliminary data.</text>
</comment>
<dbReference type="RefSeq" id="WP_066627585.1">
    <property type="nucleotide sequence ID" value="NZ_FQXL01000006.1"/>
</dbReference>
<dbReference type="Proteomes" id="UP000076603">
    <property type="component" value="Unassembled WGS sequence"/>
</dbReference>
<dbReference type="OrthoDB" id="1680245at2"/>
<gene>
    <name evidence="1" type="ORF">CLMAG_46220</name>
</gene>
<keyword evidence="2" id="KW-1185">Reference proteome</keyword>
<sequence length="114" mass="13164">MPHRKIVEQYYVDINNLTDLLSKLVNSYRLLIGGAGELNTIALAHKRDVKDALKRVNELGDIIDNVIKVLDCSSFSYMDYCKLKAQILESKIQVQYIESEIDQELEFENDNNKK</sequence>
<dbReference type="STRING" id="1121326.CLMAG_46220"/>
<dbReference type="AlphaFoldDB" id="A0A162RMK4"/>
<dbReference type="PATRIC" id="fig|1121326.3.peg.4682"/>
<reference evidence="1 2" key="1">
    <citation type="submission" date="2016-04" db="EMBL/GenBank/DDBJ databases">
        <title>Genome sequence of Clostridium magnum DSM 2767.</title>
        <authorList>
            <person name="Poehlein A."/>
            <person name="Uhlig R."/>
            <person name="Fischer R."/>
            <person name="Bahl H."/>
            <person name="Daniel R."/>
        </authorList>
    </citation>
    <scope>NUCLEOTIDE SEQUENCE [LARGE SCALE GENOMIC DNA]</scope>
    <source>
        <strain evidence="1 2">DSM 2767</strain>
    </source>
</reference>
<accession>A0A162RMK4</accession>
<name>A0A162RMK4_9CLOT</name>
<evidence type="ECO:0000313" key="1">
    <source>
        <dbReference type="EMBL" id="KZL90130.1"/>
    </source>
</evidence>